<dbReference type="EMBL" id="CP048685">
    <property type="protein sequence ID" value="QPJ60447.1"/>
    <property type="molecule type" value="Genomic_DNA"/>
</dbReference>
<reference evidence="1 2" key="1">
    <citation type="submission" date="2020-02" db="EMBL/GenBank/DDBJ databases">
        <title>Genomic and physiological characterization of two novel Nitrospinaceae genera.</title>
        <authorList>
            <person name="Mueller A.J."/>
            <person name="Jung M.-Y."/>
            <person name="Strachan C.R."/>
            <person name="Herbold C.W."/>
            <person name="Kirkegaard R.H."/>
            <person name="Daims H."/>
        </authorList>
    </citation>
    <scope>NUCLEOTIDE SEQUENCE [LARGE SCALE GENOMIC DNA]</scope>
    <source>
        <strain evidence="1">EB</strain>
    </source>
</reference>
<protein>
    <recommendedName>
        <fullName evidence="3">Protein phosphatase 2C domain-containing protein</fullName>
    </recommendedName>
</protein>
<proteinExistence type="predicted"/>
<sequence>MELKNSCTLIGEVLSSSGPRKKTLEDNSPHNVELGEDSGGILMVGGNTGWMWVADGASDMHSIGGYSSRTLAQDLGRYFTGQILEHPEESPVTPVLISNLFDNAVRLTTDSWNSKLKHDQHAASDLKQKLSAWQNQSGGAEKANIFFEFASTFSSACLDSKGQLTGISIGDSYLMSNPNGLLQFFALKKGAVTLRLKLENNHLQFSVSVPSPENFESQNVHLVALATDGTRETFQHLQNTLPPEFFLSPKSFAGFRKAIGSTLPKTQDDKTLAWLGRINAG</sequence>
<gene>
    <name evidence="1" type="ORF">G3M70_00500</name>
</gene>
<evidence type="ECO:0000313" key="2">
    <source>
        <dbReference type="Proteomes" id="UP000594688"/>
    </source>
</evidence>
<accession>A0A7T0BTE3</accession>
<evidence type="ECO:0000313" key="1">
    <source>
        <dbReference type="EMBL" id="QPJ60447.1"/>
    </source>
</evidence>
<evidence type="ECO:0008006" key="3">
    <source>
        <dbReference type="Google" id="ProtNLM"/>
    </source>
</evidence>
<dbReference type="Proteomes" id="UP000594688">
    <property type="component" value="Chromosome"/>
</dbReference>
<name>A0A7T0BTE3_9BACT</name>
<organism evidence="1 2">
    <name type="scientific">Candidatus Nitronauta litoralis</name>
    <dbReference type="NCBI Taxonomy" id="2705533"/>
    <lineage>
        <taxon>Bacteria</taxon>
        <taxon>Pseudomonadati</taxon>
        <taxon>Nitrospinota/Tectimicrobiota group</taxon>
        <taxon>Nitrospinota</taxon>
        <taxon>Nitrospinia</taxon>
        <taxon>Nitrospinales</taxon>
        <taxon>Nitrospinaceae</taxon>
        <taxon>Candidatus Nitronauta</taxon>
    </lineage>
</organism>
<dbReference type="AlphaFoldDB" id="A0A7T0BTE3"/>
<dbReference type="KEGG" id="nli:G3M70_00500"/>